<dbReference type="InterPro" id="IPR029063">
    <property type="entry name" value="SAM-dependent_MTases_sf"/>
</dbReference>
<evidence type="ECO:0000313" key="7">
    <source>
        <dbReference type="EMBL" id="EMI27629.1"/>
    </source>
</evidence>
<gene>
    <name evidence="7" type="ORF">RESH_01736</name>
</gene>
<keyword evidence="3 7" id="KW-0489">Methyltransferase</keyword>
<evidence type="ECO:0000256" key="1">
    <source>
        <dbReference type="ARBA" id="ARBA00010396"/>
    </source>
</evidence>
<dbReference type="STRING" id="1263868.RESH_01736"/>
<feature type="compositionally biased region" description="Basic residues" evidence="6">
    <location>
        <begin position="106"/>
        <end position="117"/>
    </location>
</feature>
<dbReference type="Pfam" id="PF01795">
    <property type="entry name" value="Methyltransf_5"/>
    <property type="match status" value="1"/>
</dbReference>
<accession>M5SMZ1</accession>
<dbReference type="PANTHER" id="PTHR11265">
    <property type="entry name" value="S-ADENOSYL-METHYLTRANSFERASE MRAW"/>
    <property type="match status" value="1"/>
</dbReference>
<dbReference type="Gene3D" id="1.10.150.170">
    <property type="entry name" value="Putative methyltransferase TM0872, insert domain"/>
    <property type="match status" value="1"/>
</dbReference>
<feature type="region of interest" description="Disordered" evidence="6">
    <location>
        <begin position="95"/>
        <end position="117"/>
    </location>
</feature>
<evidence type="ECO:0000256" key="4">
    <source>
        <dbReference type="ARBA" id="ARBA00022679"/>
    </source>
</evidence>
<sequence length="117" mass="13401">MTKVGELVEICRRCVPRSRNHDIHPATRTFQALRIAVNDELGGLTRTLQSAPEWIAPGGRVAVISFHSLEDRIVKNAFREDHRWEILTKKPLRPTDEEVQANPRSRSAKLRVAKRVE</sequence>
<dbReference type="SUPFAM" id="SSF81799">
    <property type="entry name" value="Putative methyltransferase TM0872, insert domain"/>
    <property type="match status" value="1"/>
</dbReference>
<dbReference type="InterPro" id="IPR023397">
    <property type="entry name" value="SAM-dep_MeTrfase_MraW_recog"/>
</dbReference>
<dbReference type="Proteomes" id="UP000011996">
    <property type="component" value="Unassembled WGS sequence"/>
</dbReference>
<dbReference type="Gene3D" id="3.40.50.150">
    <property type="entry name" value="Vaccinia Virus protein VP39"/>
    <property type="match status" value="1"/>
</dbReference>
<dbReference type="EMBL" id="ANOF01000061">
    <property type="protein sequence ID" value="EMI27629.1"/>
    <property type="molecule type" value="Genomic_DNA"/>
</dbReference>
<dbReference type="GO" id="GO:0071424">
    <property type="term" value="F:rRNA (cytosine-N4-)-methyltransferase activity"/>
    <property type="evidence" value="ECO:0007669"/>
    <property type="project" value="TreeGrafter"/>
</dbReference>
<proteinExistence type="inferred from homology"/>
<dbReference type="PANTHER" id="PTHR11265:SF0">
    <property type="entry name" value="12S RRNA N4-METHYLCYTIDINE METHYLTRANSFERASE"/>
    <property type="match status" value="1"/>
</dbReference>
<keyword evidence="2" id="KW-0698">rRNA processing</keyword>
<protein>
    <submittedName>
        <fullName evidence="7">S-adenosyl-methyltransferase MraW</fullName>
    </submittedName>
</protein>
<dbReference type="GO" id="GO:0070475">
    <property type="term" value="P:rRNA base methylation"/>
    <property type="evidence" value="ECO:0007669"/>
    <property type="project" value="TreeGrafter"/>
</dbReference>
<dbReference type="PATRIC" id="fig|1263868.3.peg.1881"/>
<dbReference type="InterPro" id="IPR002903">
    <property type="entry name" value="RsmH"/>
</dbReference>
<evidence type="ECO:0000256" key="6">
    <source>
        <dbReference type="SAM" id="MobiDB-lite"/>
    </source>
</evidence>
<evidence type="ECO:0000256" key="5">
    <source>
        <dbReference type="ARBA" id="ARBA00022691"/>
    </source>
</evidence>
<evidence type="ECO:0000313" key="8">
    <source>
        <dbReference type="Proteomes" id="UP000011996"/>
    </source>
</evidence>
<dbReference type="GO" id="GO:0005737">
    <property type="term" value="C:cytoplasm"/>
    <property type="evidence" value="ECO:0007669"/>
    <property type="project" value="TreeGrafter"/>
</dbReference>
<name>M5SMZ1_9BACT</name>
<comment type="similarity">
    <text evidence="1">Belongs to the methyltransferase superfamily. RsmH family.</text>
</comment>
<keyword evidence="4 7" id="KW-0808">Transferase</keyword>
<dbReference type="AlphaFoldDB" id="M5SMZ1"/>
<dbReference type="SUPFAM" id="SSF53335">
    <property type="entry name" value="S-adenosyl-L-methionine-dependent methyltransferases"/>
    <property type="match status" value="1"/>
</dbReference>
<evidence type="ECO:0000256" key="3">
    <source>
        <dbReference type="ARBA" id="ARBA00022603"/>
    </source>
</evidence>
<reference evidence="7 8" key="1">
    <citation type="journal article" date="2013" name="Mar. Genomics">
        <title>Expression of sulfatases in Rhodopirellula baltica and the diversity of sulfatases in the genus Rhodopirellula.</title>
        <authorList>
            <person name="Wegner C.E."/>
            <person name="Richter-Heitmann T."/>
            <person name="Klindworth A."/>
            <person name="Klockow C."/>
            <person name="Richter M."/>
            <person name="Achstetter T."/>
            <person name="Glockner F.O."/>
            <person name="Harder J."/>
        </authorList>
    </citation>
    <scope>NUCLEOTIDE SEQUENCE [LARGE SCALE GENOMIC DNA]</scope>
    <source>
        <strain evidence="7 8">SH398</strain>
    </source>
</reference>
<organism evidence="7 8">
    <name type="scientific">Rhodopirellula europaea SH398</name>
    <dbReference type="NCBI Taxonomy" id="1263868"/>
    <lineage>
        <taxon>Bacteria</taxon>
        <taxon>Pseudomonadati</taxon>
        <taxon>Planctomycetota</taxon>
        <taxon>Planctomycetia</taxon>
        <taxon>Pirellulales</taxon>
        <taxon>Pirellulaceae</taxon>
        <taxon>Rhodopirellula</taxon>
    </lineage>
</organism>
<keyword evidence="5" id="KW-0949">S-adenosyl-L-methionine</keyword>
<evidence type="ECO:0000256" key="2">
    <source>
        <dbReference type="ARBA" id="ARBA00022552"/>
    </source>
</evidence>
<comment type="caution">
    <text evidence="7">The sequence shown here is derived from an EMBL/GenBank/DDBJ whole genome shotgun (WGS) entry which is preliminary data.</text>
</comment>